<protein>
    <submittedName>
        <fullName evidence="1">Uncharacterized protein</fullName>
    </submittedName>
</protein>
<dbReference type="AlphaFoldDB" id="A0A915YRP3"/>
<dbReference type="EMBL" id="CAGKOT010000003">
    <property type="protein sequence ID" value="CAB5323099.1"/>
    <property type="molecule type" value="Genomic_DNA"/>
</dbReference>
<organism evidence="1 2">
    <name type="scientific">Rhizophagus irregularis</name>
    <dbReference type="NCBI Taxonomy" id="588596"/>
    <lineage>
        <taxon>Eukaryota</taxon>
        <taxon>Fungi</taxon>
        <taxon>Fungi incertae sedis</taxon>
        <taxon>Mucoromycota</taxon>
        <taxon>Glomeromycotina</taxon>
        <taxon>Glomeromycetes</taxon>
        <taxon>Glomerales</taxon>
        <taxon>Glomeraceae</taxon>
        <taxon>Rhizophagus</taxon>
    </lineage>
</organism>
<dbReference type="VEuPathDB" id="FungiDB:RhiirFUN_005562"/>
<reference evidence="1" key="1">
    <citation type="submission" date="2020-05" db="EMBL/GenBank/DDBJ databases">
        <authorList>
            <person name="Rincon C."/>
            <person name="Sanders R I."/>
            <person name="Robbins C."/>
            <person name="Chaturvedi A."/>
        </authorList>
    </citation>
    <scope>NUCLEOTIDE SEQUENCE</scope>
    <source>
        <strain evidence="1">CHB12</strain>
    </source>
</reference>
<sequence length="168" mass="19907">MIMVDTHSNRCILIPTFSDQSYLKDRPLNFLFYVRIVPCFQKEGKLHSVINLYSLILTFQNRKINTHILPLTSKKNIIALHIFYLVYQGEVTVQSFLRRHNCNKKILEEKLDHRHLADLLCHTDFYEVLYLLACGSLHKFLYFFIRNINLQQLEFLVLDSLDDMNSAI</sequence>
<name>A0A915YRP3_9GLOM</name>
<gene>
    <name evidence="1" type="ORF">CHRIB12_LOCUS2359</name>
</gene>
<accession>A0A915YRP3</accession>
<comment type="caution">
    <text evidence="1">The sequence shown here is derived from an EMBL/GenBank/DDBJ whole genome shotgun (WGS) entry which is preliminary data.</text>
</comment>
<evidence type="ECO:0000313" key="1">
    <source>
        <dbReference type="EMBL" id="CAB5323099.1"/>
    </source>
</evidence>
<dbReference type="Proteomes" id="UP000684084">
    <property type="component" value="Unassembled WGS sequence"/>
</dbReference>
<dbReference type="OrthoDB" id="2431404at2759"/>
<evidence type="ECO:0000313" key="2">
    <source>
        <dbReference type="Proteomes" id="UP000684084"/>
    </source>
</evidence>
<proteinExistence type="predicted"/>